<keyword evidence="6" id="KW-0539">Nucleus</keyword>
<keyword evidence="2 6" id="KW-0479">Metal-binding</keyword>
<keyword evidence="3 5" id="KW-0863">Zinc-finger</keyword>
<dbReference type="InterPro" id="IPR006564">
    <property type="entry name" value="Znf_PMZ"/>
</dbReference>
<evidence type="ECO:0000313" key="10">
    <source>
        <dbReference type="Proteomes" id="UP001472677"/>
    </source>
</evidence>
<evidence type="ECO:0000259" key="8">
    <source>
        <dbReference type="PROSITE" id="PS50966"/>
    </source>
</evidence>
<reference evidence="9 10" key="1">
    <citation type="journal article" date="2024" name="G3 (Bethesda)">
        <title>Genome assembly of Hibiscus sabdariffa L. provides insights into metabolisms of medicinal natural products.</title>
        <authorList>
            <person name="Kim T."/>
        </authorList>
    </citation>
    <scope>NUCLEOTIDE SEQUENCE [LARGE SCALE GENOMIC DNA]</scope>
    <source>
        <strain evidence="9">TK-2024</strain>
        <tissue evidence="9">Old leaves</tissue>
    </source>
</reference>
<evidence type="ECO:0000256" key="7">
    <source>
        <dbReference type="SAM" id="MobiDB-lite"/>
    </source>
</evidence>
<comment type="similarity">
    <text evidence="1 6">Belongs to the FHY3/FAR1 family.</text>
</comment>
<dbReference type="Pfam" id="PF04434">
    <property type="entry name" value="SWIM"/>
    <property type="match status" value="1"/>
</dbReference>
<proteinExistence type="inferred from homology"/>
<dbReference type="PANTHER" id="PTHR31669:SF161">
    <property type="entry name" value="PROTEIN FAR-RED ELONGATED HYPOCOTYL 3"/>
    <property type="match status" value="1"/>
</dbReference>
<evidence type="ECO:0000256" key="2">
    <source>
        <dbReference type="ARBA" id="ARBA00022723"/>
    </source>
</evidence>
<sequence length="655" mass="75115">MLDGDETLHNGMVQVVGEDIPAVDGGGEMHSSAADMMTFKEDTNLEPLSGMEFGSHGEAYSFYQEYARSMGFNTAIQNSRRSKTSREFIDAKFACSRYGTKREYEKPSNRPRSRQSKQDPENATGRRSCSKTDCKASMHVKRRPDGKWVIHSFVKEHNHELLPAQAVSEQTRRMYAAMARQFAEYKNVVGLKNDAKSPFDKGKVSEILGHVIKQHGNFMAKFDKCIYRSWTDEEFAKRWWKILDRFELKDDEWMKSLYEDRKMWVPTYIMNVLLAGMSTVQRSESVNSFFDKYVHKKTTVQDFLRHYEAILQDRYEEEAKANSDSWSKVPTLKSPSPFEKSVAGLYTHTLFKKFQIEVVGAIACHPKQENHDSTCSIFRVQDLEKNQDFVVTLNEMKAEVSCICRSYEYKGYLCRHAMVVLQINGHSAIPSQYILKRWTKEAKSRHFMGEESEQVQSRAQRYNDLFQRAMKLIEEGSLSQESYYIALRSLEEVFGNCLSANTSNKSLAEAVASPTQGMLCIEEDNQSRSTSKTNKKKNPTKRRKGNSEQEVMTVAATDGLQQMDKLSSRSVALDGYFGAQPSVQGMVQLNLMAPRDNYYGNQQAIQGLGQLNTIASSHDGYYGTQQTIPGMGPMDFFRSPSFYIRDDPNWRWREE</sequence>
<evidence type="ECO:0000256" key="5">
    <source>
        <dbReference type="PROSITE-ProRule" id="PRU00325"/>
    </source>
</evidence>
<evidence type="ECO:0000256" key="4">
    <source>
        <dbReference type="ARBA" id="ARBA00022833"/>
    </source>
</evidence>
<name>A0ABR2CY31_9ROSI</name>
<feature type="region of interest" description="Disordered" evidence="7">
    <location>
        <begin position="522"/>
        <end position="550"/>
    </location>
</feature>
<organism evidence="9 10">
    <name type="scientific">Hibiscus sabdariffa</name>
    <name type="common">roselle</name>
    <dbReference type="NCBI Taxonomy" id="183260"/>
    <lineage>
        <taxon>Eukaryota</taxon>
        <taxon>Viridiplantae</taxon>
        <taxon>Streptophyta</taxon>
        <taxon>Embryophyta</taxon>
        <taxon>Tracheophyta</taxon>
        <taxon>Spermatophyta</taxon>
        <taxon>Magnoliopsida</taxon>
        <taxon>eudicotyledons</taxon>
        <taxon>Gunneridae</taxon>
        <taxon>Pentapetalae</taxon>
        <taxon>rosids</taxon>
        <taxon>malvids</taxon>
        <taxon>Malvales</taxon>
        <taxon>Malvaceae</taxon>
        <taxon>Malvoideae</taxon>
        <taxon>Hibiscus</taxon>
    </lineage>
</organism>
<dbReference type="EMBL" id="JBBPBM010000039">
    <property type="protein sequence ID" value="KAK8525954.1"/>
    <property type="molecule type" value="Genomic_DNA"/>
</dbReference>
<evidence type="ECO:0000256" key="3">
    <source>
        <dbReference type="ARBA" id="ARBA00022771"/>
    </source>
</evidence>
<dbReference type="Proteomes" id="UP001472677">
    <property type="component" value="Unassembled WGS sequence"/>
</dbReference>
<comment type="function">
    <text evidence="6">Putative transcription activator involved in regulating light control of development.</text>
</comment>
<dbReference type="InterPro" id="IPR031052">
    <property type="entry name" value="FHY3/FAR1"/>
</dbReference>
<feature type="region of interest" description="Disordered" evidence="7">
    <location>
        <begin position="100"/>
        <end position="136"/>
    </location>
</feature>
<comment type="caution">
    <text evidence="9">The sequence shown here is derived from an EMBL/GenBank/DDBJ whole genome shotgun (WGS) entry which is preliminary data.</text>
</comment>
<protein>
    <recommendedName>
        <fullName evidence="6">Protein FAR1-RELATED SEQUENCE</fullName>
    </recommendedName>
</protein>
<comment type="subcellular location">
    <subcellularLocation>
        <location evidence="6">Nucleus</location>
    </subcellularLocation>
</comment>
<evidence type="ECO:0000256" key="1">
    <source>
        <dbReference type="ARBA" id="ARBA00005889"/>
    </source>
</evidence>
<gene>
    <name evidence="9" type="ORF">V6N12_020438</name>
</gene>
<dbReference type="InterPro" id="IPR004330">
    <property type="entry name" value="FAR1_DNA_bnd_dom"/>
</dbReference>
<keyword evidence="10" id="KW-1185">Reference proteome</keyword>
<dbReference type="SMART" id="SM00575">
    <property type="entry name" value="ZnF_PMZ"/>
    <property type="match status" value="1"/>
</dbReference>
<accession>A0ABR2CY31</accession>
<dbReference type="Pfam" id="PF03101">
    <property type="entry name" value="FAR1"/>
    <property type="match status" value="1"/>
</dbReference>
<dbReference type="PANTHER" id="PTHR31669">
    <property type="entry name" value="PROTEIN FAR1-RELATED SEQUENCE 10-RELATED"/>
    <property type="match status" value="1"/>
</dbReference>
<keyword evidence="4 6" id="KW-0862">Zinc</keyword>
<evidence type="ECO:0000313" key="9">
    <source>
        <dbReference type="EMBL" id="KAK8525954.1"/>
    </source>
</evidence>
<feature type="compositionally biased region" description="Basic residues" evidence="7">
    <location>
        <begin position="533"/>
        <end position="544"/>
    </location>
</feature>
<feature type="domain" description="SWIM-type" evidence="8">
    <location>
        <begin position="389"/>
        <end position="425"/>
    </location>
</feature>
<dbReference type="InterPro" id="IPR007527">
    <property type="entry name" value="Znf_SWIM"/>
</dbReference>
<evidence type="ECO:0000256" key="6">
    <source>
        <dbReference type="RuleBase" id="RU367018"/>
    </source>
</evidence>
<dbReference type="PROSITE" id="PS50966">
    <property type="entry name" value="ZF_SWIM"/>
    <property type="match status" value="1"/>
</dbReference>